<evidence type="ECO:0000256" key="2">
    <source>
        <dbReference type="ARBA" id="ARBA00010617"/>
    </source>
</evidence>
<accession>A0AA39WBG0</accession>
<dbReference type="InterPro" id="IPR002403">
    <property type="entry name" value="Cyt_P450_E_grp-IV"/>
</dbReference>
<proteinExistence type="inferred from homology"/>
<dbReference type="Gene3D" id="1.10.630.10">
    <property type="entry name" value="Cytochrome P450"/>
    <property type="match status" value="1"/>
</dbReference>
<dbReference type="GO" id="GO:0005506">
    <property type="term" value="F:iron ion binding"/>
    <property type="evidence" value="ECO:0007669"/>
    <property type="project" value="InterPro"/>
</dbReference>
<dbReference type="GO" id="GO:0004497">
    <property type="term" value="F:monooxygenase activity"/>
    <property type="evidence" value="ECO:0007669"/>
    <property type="project" value="UniProtKB-KW"/>
</dbReference>
<dbReference type="GO" id="GO:0016705">
    <property type="term" value="F:oxidoreductase activity, acting on paired donors, with incorporation or reduction of molecular oxygen"/>
    <property type="evidence" value="ECO:0007669"/>
    <property type="project" value="InterPro"/>
</dbReference>
<feature type="binding site" description="axial binding residue" evidence="7">
    <location>
        <position position="439"/>
    </location>
    <ligand>
        <name>heme</name>
        <dbReference type="ChEBI" id="CHEBI:30413"/>
    </ligand>
    <ligandPart>
        <name>Fe</name>
        <dbReference type="ChEBI" id="CHEBI:18248"/>
    </ligandPart>
</feature>
<dbReference type="PANTHER" id="PTHR46206">
    <property type="entry name" value="CYTOCHROME P450"/>
    <property type="match status" value="1"/>
</dbReference>
<evidence type="ECO:0000256" key="3">
    <source>
        <dbReference type="ARBA" id="ARBA00022723"/>
    </source>
</evidence>
<keyword evidence="6 9" id="KW-0503">Monooxygenase</keyword>
<dbReference type="PANTHER" id="PTHR46206:SF6">
    <property type="entry name" value="CYTOCHROME P450 MONOOXYGENASE AN1598-RELATED"/>
    <property type="match status" value="1"/>
</dbReference>
<comment type="similarity">
    <text evidence="2">Belongs to the cytochrome P450 family.</text>
</comment>
<keyword evidence="5 7" id="KW-0408">Iron</keyword>
<organism evidence="9 10">
    <name type="scientific">Lasiodiplodia hormozganensis</name>
    <dbReference type="NCBI Taxonomy" id="869390"/>
    <lineage>
        <taxon>Eukaryota</taxon>
        <taxon>Fungi</taxon>
        <taxon>Dikarya</taxon>
        <taxon>Ascomycota</taxon>
        <taxon>Pezizomycotina</taxon>
        <taxon>Dothideomycetes</taxon>
        <taxon>Dothideomycetes incertae sedis</taxon>
        <taxon>Botryosphaeriales</taxon>
        <taxon>Botryosphaeriaceae</taxon>
        <taxon>Lasiodiplodia</taxon>
    </lineage>
</organism>
<dbReference type="EMBL" id="JAUJDW010000240">
    <property type="protein sequence ID" value="KAK0609805.1"/>
    <property type="molecule type" value="Genomic_DNA"/>
</dbReference>
<reference evidence="9" key="1">
    <citation type="submission" date="2023-06" db="EMBL/GenBank/DDBJ databases">
        <title>Multi-omics analyses reveal the molecular pathogenesis toolkit of Lasiodiplodia hormozganensis, a cross-kingdom pathogen.</title>
        <authorList>
            <person name="Felix C."/>
            <person name="Meneses R."/>
            <person name="Goncalves M.F.M."/>
            <person name="Tilleman L."/>
            <person name="Duarte A.S."/>
            <person name="Jorrin-Novo J.V."/>
            <person name="Van De Peer Y."/>
            <person name="Deforce D."/>
            <person name="Van Nieuwerburgh F."/>
            <person name="Esteves A.C."/>
            <person name="Alves A."/>
        </authorList>
    </citation>
    <scope>NUCLEOTIDE SEQUENCE</scope>
    <source>
        <strain evidence="9">CBS 339.90</strain>
    </source>
</reference>
<sequence>MLSILSLLLIPVAIALRRLWIKWQEDRAYASLNVPVIKGSETTDYKALIRSQYVNDPEQVFILQTPFRRVIVLPDRLVNEYTWLPEASVTSAGDLCERFLGDYTCVGSMYPDTPGDRSHTAIGYAKQQLTKNASFIMPTAHDGIEASIAEIFGECSDWTGFPLHQAMCKIMLRVYQTVFVGGELARNETWMKYCAEHSAAAMRAAVALSKWDPILRPVAALFIPEMRDLRRRFNILRDFVAPIHKARFTEMQKPGFKNPHDLVQHFIENAGKDKHNTSKLIEGFVILNFAGVVSTGTVLTQALFDLAAHPECIEPLREESRWLVASEGTIRLRPASLAKLQNMDSFFKESQRFNHANLLSVYRKIIKPLSLTNGMTLPANSYVAVSNAYAVISGDTKQPREFNGFQWADKRTIAGNESKYTYVSVGPESVEFGAGRNACPGRFFATNVLKATLSRLLLAYDFKLPDGKKRPVNNFNHLFSLIYDTTATLEFRKKEKQG</sequence>
<feature type="chain" id="PRO_5041377144" evidence="8">
    <location>
        <begin position="16"/>
        <end position="498"/>
    </location>
</feature>
<dbReference type="GO" id="GO:0020037">
    <property type="term" value="F:heme binding"/>
    <property type="evidence" value="ECO:0007669"/>
    <property type="project" value="InterPro"/>
</dbReference>
<dbReference type="InterPro" id="IPR001128">
    <property type="entry name" value="Cyt_P450"/>
</dbReference>
<feature type="signal peptide" evidence="8">
    <location>
        <begin position="1"/>
        <end position="15"/>
    </location>
</feature>
<evidence type="ECO:0000313" key="9">
    <source>
        <dbReference type="EMBL" id="KAK0609805.1"/>
    </source>
</evidence>
<keyword evidence="3 7" id="KW-0479">Metal-binding</keyword>
<dbReference type="AlphaFoldDB" id="A0AA39WBG0"/>
<evidence type="ECO:0000256" key="8">
    <source>
        <dbReference type="SAM" id="SignalP"/>
    </source>
</evidence>
<dbReference type="Proteomes" id="UP001175001">
    <property type="component" value="Unassembled WGS sequence"/>
</dbReference>
<dbReference type="CDD" id="cd11041">
    <property type="entry name" value="CYP503A1-like"/>
    <property type="match status" value="1"/>
</dbReference>
<dbReference type="PRINTS" id="PR00465">
    <property type="entry name" value="EP450IV"/>
</dbReference>
<dbReference type="SUPFAM" id="SSF48264">
    <property type="entry name" value="Cytochrome P450"/>
    <property type="match status" value="1"/>
</dbReference>
<keyword evidence="7" id="KW-0349">Heme</keyword>
<gene>
    <name evidence="9" type="primary">PbP450-2</name>
    <name evidence="9" type="ORF">DIS24_g12242</name>
</gene>
<protein>
    <submittedName>
        <fullName evidence="9">Cytochrome P450 monooxygenase 2</fullName>
    </submittedName>
</protein>
<comment type="caution">
    <text evidence="9">The sequence shown here is derived from an EMBL/GenBank/DDBJ whole genome shotgun (WGS) entry which is preliminary data.</text>
</comment>
<dbReference type="Pfam" id="PF00067">
    <property type="entry name" value="p450"/>
    <property type="match status" value="1"/>
</dbReference>
<keyword evidence="8" id="KW-0732">Signal</keyword>
<evidence type="ECO:0000256" key="5">
    <source>
        <dbReference type="ARBA" id="ARBA00023004"/>
    </source>
</evidence>
<dbReference type="InterPro" id="IPR036396">
    <property type="entry name" value="Cyt_P450_sf"/>
</dbReference>
<evidence type="ECO:0000256" key="7">
    <source>
        <dbReference type="PIRSR" id="PIRSR602403-1"/>
    </source>
</evidence>
<name>A0AA39WBG0_9PEZI</name>
<comment type="cofactor">
    <cofactor evidence="1 7">
        <name>heme</name>
        <dbReference type="ChEBI" id="CHEBI:30413"/>
    </cofactor>
</comment>
<keyword evidence="10" id="KW-1185">Reference proteome</keyword>
<evidence type="ECO:0000256" key="1">
    <source>
        <dbReference type="ARBA" id="ARBA00001971"/>
    </source>
</evidence>
<evidence type="ECO:0000313" key="10">
    <source>
        <dbReference type="Proteomes" id="UP001175001"/>
    </source>
</evidence>
<evidence type="ECO:0000256" key="4">
    <source>
        <dbReference type="ARBA" id="ARBA00023002"/>
    </source>
</evidence>
<evidence type="ECO:0000256" key="6">
    <source>
        <dbReference type="ARBA" id="ARBA00023033"/>
    </source>
</evidence>
<keyword evidence="4" id="KW-0560">Oxidoreductase</keyword>